<evidence type="ECO:0000256" key="1">
    <source>
        <dbReference type="SAM" id="MobiDB-lite"/>
    </source>
</evidence>
<feature type="region of interest" description="Disordered" evidence="1">
    <location>
        <begin position="44"/>
        <end position="77"/>
    </location>
</feature>
<feature type="domain" description="PhoD-like phosphatase metallophosphatase" evidence="2">
    <location>
        <begin position="176"/>
        <end position="543"/>
    </location>
</feature>
<dbReference type="InterPro" id="IPR018946">
    <property type="entry name" value="PhoD-like_MPP"/>
</dbReference>
<name>M0LV41_NATLA</name>
<accession>M0LV41</accession>
<dbReference type="PANTHER" id="PTHR43606">
    <property type="entry name" value="PHOSPHATASE, PUTATIVE (AFU_ORTHOLOGUE AFUA_6G08710)-RELATED"/>
    <property type="match status" value="1"/>
</dbReference>
<dbReference type="InterPro" id="IPR032093">
    <property type="entry name" value="PhoD_N"/>
</dbReference>
<dbReference type="AlphaFoldDB" id="M0LV41"/>
<reference evidence="4 7" key="1">
    <citation type="journal article" date="2011" name="J. Bacteriol.">
        <title>Genome sequence of Halobiforma lacisalsi AJ5, an extremely halophilic archaeon which harbors a bop gene.</title>
        <authorList>
            <person name="Jiang X."/>
            <person name="Wang S."/>
            <person name="Cheng H."/>
            <person name="Huo Y."/>
            <person name="Zhang X."/>
            <person name="Zhu X."/>
            <person name="Han X."/>
            <person name="Ni P."/>
            <person name="Wu M."/>
        </authorList>
    </citation>
    <scope>NUCLEOTIDE SEQUENCE [LARGE SCALE GENOMIC DNA]</scope>
    <source>
        <strain evidence="4 7">AJ5</strain>
    </source>
</reference>
<dbReference type="PANTHER" id="PTHR43606:SF2">
    <property type="entry name" value="ALKALINE PHOSPHATASE FAMILY PROTEIN (AFU_ORTHOLOGUE AFUA_5G03860)"/>
    <property type="match status" value="1"/>
</dbReference>
<feature type="compositionally biased region" description="Acidic residues" evidence="1">
    <location>
        <begin position="57"/>
        <end position="66"/>
    </location>
</feature>
<dbReference type="CDD" id="cd07389">
    <property type="entry name" value="MPP_PhoD"/>
    <property type="match status" value="1"/>
</dbReference>
<dbReference type="EMBL" id="AOLZ01000013">
    <property type="protein sequence ID" value="EMA36998.1"/>
    <property type="molecule type" value="Genomic_DNA"/>
</dbReference>
<sequence>MTERNSAAQHAATSNRRGFLERVATAGIASGIAAVLGERSVAQRVTAKPATDRDPFEFDPENDPDETFPQSIASGGPTSNGVILWTRIDPAAYEPSEPLAFEIATDEAFENVVSDGIVGAESISPEHDYTVNLDLDGELESNGRYHYRFVYDGVASRTGRCRTLPATGADLDSLSLAVLTCQDYQNGYYGAYAHLAESDVDFLVHMGDFIYESADGQYTSPTADVYDGREIELPSGSPLAETLDDFRHLYTVYRADPLLQRGLEQHTLIAGWDDHEIGNNWWWDDEQDAPRLPEKDRGDDPEFTIDVAANGIQAWIEYMPCRVEYDPDATELHEQLQLWRSIEFGDLATLVRTDERLYRDGPPCGEQRITCDNEDAPNRTMLGDEQREWFLETVTTDDARWTVWANEVLTTPITAGKGYWQTEFIHDSWDGFQAERETLMTTIADADVRNFVTLSGDLHCSIAGYQRTTYNEWWWVDSDPVGVELMTPSITSVNAADVVDFPGDVDDDAVAGLVRSSNPHMEFVNWHKHGYAVVEFTRDDCTYTVYEVDKTVDSEAAAKRQIAAYRIPDGKIDLEELDVRADANYIDVDSEGKAVTVNGTGETGVEATNESETAPDPPTGEGWRDDP</sequence>
<organism evidence="5 6">
    <name type="scientific">Natronobacterium lacisalsi AJ5</name>
    <dbReference type="NCBI Taxonomy" id="358396"/>
    <lineage>
        <taxon>Archaea</taxon>
        <taxon>Methanobacteriati</taxon>
        <taxon>Methanobacteriota</taxon>
        <taxon>Stenosarchaea group</taxon>
        <taxon>Halobacteria</taxon>
        <taxon>Halobacteriales</taxon>
        <taxon>Natrialbaceae</taxon>
        <taxon>Natronobacterium</taxon>
    </lineage>
</organism>
<dbReference type="PATRIC" id="fig|358396.7.peg.427"/>
<dbReference type="KEGG" id="hlc:CHINAEXTREME07445"/>
<dbReference type="Pfam" id="PF16655">
    <property type="entry name" value="PhoD_N"/>
    <property type="match status" value="1"/>
</dbReference>
<evidence type="ECO:0000259" key="2">
    <source>
        <dbReference type="Pfam" id="PF09423"/>
    </source>
</evidence>
<dbReference type="eggNOG" id="arCOG09293">
    <property type="taxonomic scope" value="Archaea"/>
</dbReference>
<evidence type="ECO:0000313" key="5">
    <source>
        <dbReference type="EMBL" id="EMA36998.1"/>
    </source>
</evidence>
<dbReference type="GeneID" id="30920947"/>
<dbReference type="EMBL" id="CP019285">
    <property type="protein sequence ID" value="APW97617.1"/>
    <property type="molecule type" value="Genomic_DNA"/>
</dbReference>
<dbReference type="InterPro" id="IPR029052">
    <property type="entry name" value="Metallo-depent_PP-like"/>
</dbReference>
<dbReference type="RefSeq" id="WP_007140178.1">
    <property type="nucleotide sequence ID" value="NZ_AOLZ01000013.1"/>
</dbReference>
<dbReference type="PROSITE" id="PS51318">
    <property type="entry name" value="TAT"/>
    <property type="match status" value="1"/>
</dbReference>
<dbReference type="Gene3D" id="2.60.40.380">
    <property type="entry name" value="Purple acid phosphatase-like, N-terminal"/>
    <property type="match status" value="1"/>
</dbReference>
<dbReference type="Proteomes" id="UP000011555">
    <property type="component" value="Unassembled WGS sequence"/>
</dbReference>
<reference evidence="4" key="3">
    <citation type="submission" date="2017-01" db="EMBL/GenBank/DDBJ databases">
        <authorList>
            <person name="Mah S.A."/>
            <person name="Swanson W.J."/>
            <person name="Moy G.W."/>
            <person name="Vacquier V.D."/>
        </authorList>
    </citation>
    <scope>NUCLEOTIDE SEQUENCE</scope>
    <source>
        <strain evidence="4">AJ5</strain>
    </source>
</reference>
<dbReference type="Gene3D" id="3.60.21.70">
    <property type="entry name" value="PhoD-like phosphatase"/>
    <property type="match status" value="1"/>
</dbReference>
<dbReference type="Proteomes" id="UP000186547">
    <property type="component" value="Chromosome"/>
</dbReference>
<reference evidence="5 6" key="2">
    <citation type="journal article" date="2014" name="PLoS Genet.">
        <title>Phylogenetically driven sequencing of extremely halophilic archaea reveals strategies for static and dynamic osmo-response.</title>
        <authorList>
            <person name="Becker E.A."/>
            <person name="Seitzer P.M."/>
            <person name="Tritt A."/>
            <person name="Larsen D."/>
            <person name="Krusor M."/>
            <person name="Yao A.I."/>
            <person name="Wu D."/>
            <person name="Madern D."/>
            <person name="Eisen J.A."/>
            <person name="Darling A.E."/>
            <person name="Facciotti M.T."/>
        </authorList>
    </citation>
    <scope>NUCLEOTIDE SEQUENCE [LARGE SCALE GENOMIC DNA]</scope>
    <source>
        <strain evidence="5 6">AJ5</strain>
    </source>
</reference>
<feature type="region of interest" description="Disordered" evidence="1">
    <location>
        <begin position="595"/>
        <end position="627"/>
    </location>
</feature>
<dbReference type="STRING" id="358396.CHINAEXTREME_07445"/>
<dbReference type="InterPro" id="IPR006311">
    <property type="entry name" value="TAT_signal"/>
</dbReference>
<dbReference type="InterPro" id="IPR052900">
    <property type="entry name" value="Phospholipid_Metab_Enz"/>
</dbReference>
<gene>
    <name evidence="5" type="ORF">C445_02111</name>
    <name evidence="4" type="ORF">CHINAEXTREME_07445</name>
</gene>
<evidence type="ECO:0000259" key="3">
    <source>
        <dbReference type="Pfam" id="PF16655"/>
    </source>
</evidence>
<dbReference type="Pfam" id="PF09423">
    <property type="entry name" value="PhoD"/>
    <property type="match status" value="1"/>
</dbReference>
<evidence type="ECO:0000313" key="6">
    <source>
        <dbReference type="Proteomes" id="UP000011555"/>
    </source>
</evidence>
<feature type="domain" description="Phospholipase D N-terminal" evidence="3">
    <location>
        <begin position="71"/>
        <end position="163"/>
    </location>
</feature>
<evidence type="ECO:0000313" key="7">
    <source>
        <dbReference type="Proteomes" id="UP000186547"/>
    </source>
</evidence>
<proteinExistence type="predicted"/>
<dbReference type="SUPFAM" id="SSF56300">
    <property type="entry name" value="Metallo-dependent phosphatases"/>
    <property type="match status" value="1"/>
</dbReference>
<evidence type="ECO:0000313" key="4">
    <source>
        <dbReference type="EMBL" id="APW97617.1"/>
    </source>
</evidence>
<protein>
    <submittedName>
        <fullName evidence="5">Alkaline phosphatase</fullName>
    </submittedName>
</protein>
<dbReference type="InterPro" id="IPR038607">
    <property type="entry name" value="PhoD-like_sf"/>
</dbReference>
<keyword evidence="6" id="KW-1185">Reference proteome</keyword>